<dbReference type="HOGENOM" id="CLU_2897611_0_0_11"/>
<dbReference type="AlphaFoldDB" id="Q0RFS3"/>
<protein>
    <submittedName>
        <fullName evidence="1">Uncharacterized protein</fullName>
    </submittedName>
</protein>
<evidence type="ECO:0000313" key="2">
    <source>
        <dbReference type="Proteomes" id="UP000000657"/>
    </source>
</evidence>
<name>Q0RFS3_FRAAA</name>
<accession>Q0RFS3</accession>
<evidence type="ECO:0000313" key="1">
    <source>
        <dbReference type="EMBL" id="CAJ63668.1"/>
    </source>
</evidence>
<sequence length="62" mass="6379">MGSAIKRTPAVRLSGAPERLVSPIGGRRASCTVSGPAFRCPKALTRRSVKPSTCGAPSRALS</sequence>
<proteinExistence type="predicted"/>
<dbReference type="EMBL" id="CT573213">
    <property type="protein sequence ID" value="CAJ63668.1"/>
    <property type="molecule type" value="Genomic_DNA"/>
</dbReference>
<dbReference type="Proteomes" id="UP000000657">
    <property type="component" value="Chromosome"/>
</dbReference>
<keyword evidence="2" id="KW-1185">Reference proteome</keyword>
<gene>
    <name evidence="1" type="ordered locus">FRAAL5028</name>
</gene>
<reference evidence="1 2" key="1">
    <citation type="journal article" date="2007" name="Genome Res.">
        <title>Genome characteristics of facultatively symbiotic Frankia sp. strains reflect host range and host plant biogeography.</title>
        <authorList>
            <person name="Normand P."/>
            <person name="Lapierre P."/>
            <person name="Tisa L.S."/>
            <person name="Gogarten J.P."/>
            <person name="Alloisio N."/>
            <person name="Bagnarol E."/>
            <person name="Bassi C.A."/>
            <person name="Berry A.M."/>
            <person name="Bickhart D.M."/>
            <person name="Choisne N."/>
            <person name="Couloux A."/>
            <person name="Cournoyer B."/>
            <person name="Cruveiller S."/>
            <person name="Daubin V."/>
            <person name="Demange N."/>
            <person name="Francino M.P."/>
            <person name="Goltsman E."/>
            <person name="Huang Y."/>
            <person name="Kopp O.R."/>
            <person name="Labarre L."/>
            <person name="Lapidus A."/>
            <person name="Lavire C."/>
            <person name="Marechal J."/>
            <person name="Martinez M."/>
            <person name="Mastronunzio J.E."/>
            <person name="Mullin B.C."/>
            <person name="Niemann J."/>
            <person name="Pujic P."/>
            <person name="Rawnsley T."/>
            <person name="Rouy Z."/>
            <person name="Schenowitz C."/>
            <person name="Sellstedt A."/>
            <person name="Tavares F."/>
            <person name="Tomkins J.P."/>
            <person name="Vallenet D."/>
            <person name="Valverde C."/>
            <person name="Wall L.G."/>
            <person name="Wang Y."/>
            <person name="Medigue C."/>
            <person name="Benson D.R."/>
        </authorList>
    </citation>
    <scope>NUCLEOTIDE SEQUENCE [LARGE SCALE GENOMIC DNA]</scope>
    <source>
        <strain evidence="2">DSM 45986 / CECT 9034 / ACN14a</strain>
    </source>
</reference>
<organism evidence="1 2">
    <name type="scientific">Frankia alni (strain DSM 45986 / CECT 9034 / ACN14a)</name>
    <dbReference type="NCBI Taxonomy" id="326424"/>
    <lineage>
        <taxon>Bacteria</taxon>
        <taxon>Bacillati</taxon>
        <taxon>Actinomycetota</taxon>
        <taxon>Actinomycetes</taxon>
        <taxon>Frankiales</taxon>
        <taxon>Frankiaceae</taxon>
        <taxon>Frankia</taxon>
    </lineage>
</organism>
<dbReference type="KEGG" id="fal:FRAAL5028"/>